<dbReference type="RefSeq" id="WP_126144039.1">
    <property type="nucleotide sequence ID" value="NZ_RXHU01000083.1"/>
</dbReference>
<evidence type="ECO:0000256" key="1">
    <source>
        <dbReference type="SAM" id="Coils"/>
    </source>
</evidence>
<dbReference type="Gene3D" id="1.10.287.950">
    <property type="entry name" value="Methyl-accepting chemotaxis protein"/>
    <property type="match status" value="1"/>
</dbReference>
<keyword evidence="2" id="KW-0472">Membrane</keyword>
<accession>A0A430J739</accession>
<keyword evidence="1" id="KW-0175">Coiled coil</keyword>
<keyword evidence="4" id="KW-1185">Reference proteome</keyword>
<dbReference type="EMBL" id="RXHU01000083">
    <property type="protein sequence ID" value="RTE05388.1"/>
    <property type="molecule type" value="Genomic_DNA"/>
</dbReference>
<feature type="transmembrane region" description="Helical" evidence="2">
    <location>
        <begin position="12"/>
        <end position="31"/>
    </location>
</feature>
<organism evidence="3 4">
    <name type="scientific">Paenibacillus whitsoniae</name>
    <dbReference type="NCBI Taxonomy" id="2496558"/>
    <lineage>
        <taxon>Bacteria</taxon>
        <taxon>Bacillati</taxon>
        <taxon>Bacillota</taxon>
        <taxon>Bacilli</taxon>
        <taxon>Bacillales</taxon>
        <taxon>Paenibacillaceae</taxon>
        <taxon>Paenibacillus</taxon>
    </lineage>
</organism>
<reference evidence="3 4" key="1">
    <citation type="submission" date="2018-12" db="EMBL/GenBank/DDBJ databases">
        <title>Bacillus ochoae sp. nov., Paenibacillus whitsoniae sp. nov., Paenibacillus spiritus sp. nov. Isolated from the Mars Exploration Rover during spacecraft assembly.</title>
        <authorList>
            <person name="Seuylemezian A."/>
            <person name="Vaishampayan P."/>
        </authorList>
    </citation>
    <scope>NUCLEOTIDE SEQUENCE [LARGE SCALE GENOMIC DNA]</scope>
    <source>
        <strain evidence="3 4">MER 54</strain>
    </source>
</reference>
<evidence type="ECO:0000313" key="4">
    <source>
        <dbReference type="Proteomes" id="UP000276128"/>
    </source>
</evidence>
<sequence>MRRFLYSTHGSVSVYLILIIVPIFIFQAVLIDFARIQTAGQESQMAVDAAARSVLSAFDPKLHQYGLYAVAQPQPESQAIFEEMFTNNLSGAVTASRLHWADTKPVDGTLRLTPVYALSSHVVFKQQVLEDMKIKAPIEFTLEIADKFTKQGMTEPFRFGSGFTQQAAEIEKRIEAREQKLDEAWDTSEKLYKKLVGYHSDYTKRIAELDALAARIGLHTADEVRSEIANVRSQLESLYAAMRDIDASIASLARAGEAAAAGIQSLAASKQALANQVSQLSQKVNELEQLLQDIVTYAALLAATKLEASNQVKIVQQFQQEVEGLLREAKTINEDIRSKVGAAGQAPANPANDVFSHVAVLGESYFYEYQTGIAGMTALFAAFEAKLANAYLFTRDKTAEASQANDAYDNAATSFYVKQQPMEQARIGANEAAQSQKKDQRSKIQNVLDEAKQAVGGCSITGAADGDDRLYDRLQGEGQEVGFFQKYMTVNRQTASIGSEIPVETEKAEPFALHAMSLLEAFNQAAAVVRDELYLNEYGLTKFNYRTYGLEKDRTGEVKRANALTDPSAHALAAQEAEYLLYGFSSCTANIASAYGEMFAFRTAVRTLEALMDPNKELLNIGSPMLVLLAAAAEGAVKAYQDMSQLVKGEPVELSAKLGGKVLTLTYKDYLRIFMMLHSNNSKLLARMQSLIELNSGVDLTQTTTYLQANAVSELRLWFIPQVMKLLDGSGLLTCKVQGSSCQFHTSTVVSY</sequence>
<evidence type="ECO:0000256" key="2">
    <source>
        <dbReference type="SAM" id="Phobius"/>
    </source>
</evidence>
<feature type="coiled-coil region" evidence="1">
    <location>
        <begin position="221"/>
        <end position="335"/>
    </location>
</feature>
<name>A0A430J739_9BACL</name>
<protein>
    <submittedName>
        <fullName evidence="3">Uncharacterized protein</fullName>
    </submittedName>
</protein>
<keyword evidence="2" id="KW-0812">Transmembrane</keyword>
<proteinExistence type="predicted"/>
<dbReference type="AlphaFoldDB" id="A0A430J739"/>
<dbReference type="Proteomes" id="UP000276128">
    <property type="component" value="Unassembled WGS sequence"/>
</dbReference>
<dbReference type="OrthoDB" id="2385264at2"/>
<gene>
    <name evidence="3" type="ORF">EJQ19_25375</name>
</gene>
<keyword evidence="2" id="KW-1133">Transmembrane helix</keyword>
<comment type="caution">
    <text evidence="3">The sequence shown here is derived from an EMBL/GenBank/DDBJ whole genome shotgun (WGS) entry which is preliminary data.</text>
</comment>
<evidence type="ECO:0000313" key="3">
    <source>
        <dbReference type="EMBL" id="RTE05388.1"/>
    </source>
</evidence>